<dbReference type="Proteomes" id="UP000887566">
    <property type="component" value="Unplaced"/>
</dbReference>
<dbReference type="WBParaSite" id="PSAMB.scaffold2317size23918.g17262.t1">
    <property type="protein sequence ID" value="PSAMB.scaffold2317size23918.g17262.t1"/>
    <property type="gene ID" value="PSAMB.scaffold2317size23918.g17262"/>
</dbReference>
<protein>
    <submittedName>
        <fullName evidence="2">Uncharacterized protein</fullName>
    </submittedName>
</protein>
<accession>A0A914VSC0</accession>
<name>A0A914VSC0_9BILA</name>
<proteinExistence type="predicted"/>
<organism evidence="1 2">
    <name type="scientific">Plectus sambesii</name>
    <dbReference type="NCBI Taxonomy" id="2011161"/>
    <lineage>
        <taxon>Eukaryota</taxon>
        <taxon>Metazoa</taxon>
        <taxon>Ecdysozoa</taxon>
        <taxon>Nematoda</taxon>
        <taxon>Chromadorea</taxon>
        <taxon>Plectida</taxon>
        <taxon>Plectina</taxon>
        <taxon>Plectoidea</taxon>
        <taxon>Plectidae</taxon>
        <taxon>Plectus</taxon>
    </lineage>
</organism>
<reference evidence="2" key="1">
    <citation type="submission" date="2022-11" db="UniProtKB">
        <authorList>
            <consortium name="WormBaseParasite"/>
        </authorList>
    </citation>
    <scope>IDENTIFICATION</scope>
</reference>
<dbReference type="AlphaFoldDB" id="A0A914VSC0"/>
<evidence type="ECO:0000313" key="2">
    <source>
        <dbReference type="WBParaSite" id="PSAMB.scaffold2317size23918.g17262.t1"/>
    </source>
</evidence>
<sequence>MPDILKLFGQLLTMSSTPERDRAVRRYLWQMKEIAKTRCEHANDTIAVFQHVILLVEELRLACIMQRKLGGSEFDLTKAILRLSVLRSNVIEMVEFHKSFLVLNRDQWRTKLLELTRAIEDEIELQDMNASGRMTRGIVYREAFQAMMLDYRISHVAEIYVTISEGYFLYPLAEISGFMVIDMNTKRVEATTPYIKESVKFIRQIIADENDRFNEGK</sequence>
<keyword evidence="1" id="KW-1185">Reference proteome</keyword>
<evidence type="ECO:0000313" key="1">
    <source>
        <dbReference type="Proteomes" id="UP000887566"/>
    </source>
</evidence>